<proteinExistence type="predicted"/>
<keyword evidence="2" id="KW-1133">Transmembrane helix</keyword>
<dbReference type="AlphaFoldDB" id="A0A8H6JBC0"/>
<evidence type="ECO:0000313" key="3">
    <source>
        <dbReference type="EMBL" id="KAF6809827.1"/>
    </source>
</evidence>
<name>A0A8H6JBC0_9PEZI</name>
<feature type="compositionally biased region" description="Basic and acidic residues" evidence="1">
    <location>
        <begin position="63"/>
        <end position="80"/>
    </location>
</feature>
<feature type="region of interest" description="Disordered" evidence="1">
    <location>
        <begin position="1"/>
        <end position="80"/>
    </location>
</feature>
<dbReference type="Proteomes" id="UP000652219">
    <property type="component" value="Unassembled WGS sequence"/>
</dbReference>
<sequence length="302" mass="33523">MATNDIRTSHSSADEDLGITTAADTGLGNRKPGGQDDPSPAASASGSTTEGRIKSKFPQTLEIRAETPEKEKEKQAKKDGEAVRLDWTLRHSVDGRHLFWLSYVPDRTELTLHDGPTTDDPVLAISEASWPEESGFTSLVNPKDPFMYVTTFAEPEVGEATTLFRYGTCFELNIDGKTAWFQWKRTVNRKLTKAMSCRSGWKLIRKADGEDDQIVAFISRHDHDNPCPKLTFLGSRDAKILGVKGETIAIITGFWTIGALSADYRRATRFLFGAAAFGIIAFLGFHLLAYPWFNPELAFLWG</sequence>
<protein>
    <submittedName>
        <fullName evidence="3">Uncharacterized protein</fullName>
    </submittedName>
</protein>
<feature type="transmembrane region" description="Helical" evidence="2">
    <location>
        <begin position="270"/>
        <end position="293"/>
    </location>
</feature>
<evidence type="ECO:0000313" key="4">
    <source>
        <dbReference type="Proteomes" id="UP000652219"/>
    </source>
</evidence>
<keyword evidence="2" id="KW-0472">Membrane</keyword>
<comment type="caution">
    <text evidence="3">The sequence shown here is derived from an EMBL/GenBank/DDBJ whole genome shotgun (WGS) entry which is preliminary data.</text>
</comment>
<keyword evidence="4" id="KW-1185">Reference proteome</keyword>
<accession>A0A8H6JBC0</accession>
<keyword evidence="2" id="KW-0812">Transmembrane</keyword>
<gene>
    <name evidence="3" type="ORF">CSOJ01_06658</name>
</gene>
<organism evidence="3 4">
    <name type="scientific">Colletotrichum sojae</name>
    <dbReference type="NCBI Taxonomy" id="2175907"/>
    <lineage>
        <taxon>Eukaryota</taxon>
        <taxon>Fungi</taxon>
        <taxon>Dikarya</taxon>
        <taxon>Ascomycota</taxon>
        <taxon>Pezizomycotina</taxon>
        <taxon>Sordariomycetes</taxon>
        <taxon>Hypocreomycetidae</taxon>
        <taxon>Glomerellales</taxon>
        <taxon>Glomerellaceae</taxon>
        <taxon>Colletotrichum</taxon>
        <taxon>Colletotrichum orchidearum species complex</taxon>
    </lineage>
</organism>
<evidence type="ECO:0000256" key="2">
    <source>
        <dbReference type="SAM" id="Phobius"/>
    </source>
</evidence>
<reference evidence="3 4" key="1">
    <citation type="journal article" date="2020" name="Phytopathology">
        <title>Genome Sequence Resources of Colletotrichum truncatum, C. plurivorum, C. musicola, and C. sojae: Four Species Pathogenic to Soybean (Glycine max).</title>
        <authorList>
            <person name="Rogerio F."/>
            <person name="Boufleur T.R."/>
            <person name="Ciampi-Guillardi M."/>
            <person name="Sukno S.A."/>
            <person name="Thon M.R."/>
            <person name="Massola Junior N.S."/>
            <person name="Baroncelli R."/>
        </authorList>
    </citation>
    <scope>NUCLEOTIDE SEQUENCE [LARGE SCALE GENOMIC DNA]</scope>
    <source>
        <strain evidence="3 4">LFN0009</strain>
    </source>
</reference>
<dbReference type="EMBL" id="WIGN01000095">
    <property type="protein sequence ID" value="KAF6809827.1"/>
    <property type="molecule type" value="Genomic_DNA"/>
</dbReference>
<feature type="compositionally biased region" description="Low complexity" evidence="1">
    <location>
        <begin position="36"/>
        <end position="45"/>
    </location>
</feature>
<evidence type="ECO:0000256" key="1">
    <source>
        <dbReference type="SAM" id="MobiDB-lite"/>
    </source>
</evidence>
<feature type="compositionally biased region" description="Polar residues" evidence="1">
    <location>
        <begin position="1"/>
        <end position="11"/>
    </location>
</feature>